<dbReference type="InterPro" id="IPR050314">
    <property type="entry name" value="Glycosyl_Hydrlase_18"/>
</dbReference>
<feature type="domain" description="Chitin-binding type-2" evidence="8">
    <location>
        <begin position="27"/>
        <end position="82"/>
    </location>
</feature>
<dbReference type="InterPro" id="IPR017853">
    <property type="entry name" value="GH"/>
</dbReference>
<name>A0ABM1VR45_APLCA</name>
<proteinExistence type="inferred from homology"/>
<evidence type="ECO:0000313" key="10">
    <source>
        <dbReference type="Proteomes" id="UP000694888"/>
    </source>
</evidence>
<dbReference type="GeneID" id="101847481"/>
<dbReference type="Gene3D" id="2.170.140.10">
    <property type="entry name" value="Chitin binding domain"/>
    <property type="match status" value="1"/>
</dbReference>
<dbReference type="SUPFAM" id="SSF54556">
    <property type="entry name" value="Chitinase insertion domain"/>
    <property type="match status" value="1"/>
</dbReference>
<comment type="similarity">
    <text evidence="1">Belongs to the glycosyl hydrolase 18 family. Chitinase class II subfamily.</text>
</comment>
<dbReference type="InterPro" id="IPR011583">
    <property type="entry name" value="Chitinase_II/V-like_cat"/>
</dbReference>
<keyword evidence="4" id="KW-1015">Disulfide bond</keyword>
<dbReference type="InterPro" id="IPR036508">
    <property type="entry name" value="Chitin-bd_dom_sf"/>
</dbReference>
<dbReference type="PROSITE" id="PS01095">
    <property type="entry name" value="GH18_1"/>
    <property type="match status" value="1"/>
</dbReference>
<dbReference type="PROSITE" id="PS51910">
    <property type="entry name" value="GH18_2"/>
    <property type="match status" value="1"/>
</dbReference>
<dbReference type="SMART" id="SM00494">
    <property type="entry name" value="ChtBD2"/>
    <property type="match status" value="1"/>
</dbReference>
<evidence type="ECO:0000259" key="9">
    <source>
        <dbReference type="PROSITE" id="PS51910"/>
    </source>
</evidence>
<organism evidence="10 11">
    <name type="scientific">Aplysia californica</name>
    <name type="common">California sea hare</name>
    <dbReference type="NCBI Taxonomy" id="6500"/>
    <lineage>
        <taxon>Eukaryota</taxon>
        <taxon>Metazoa</taxon>
        <taxon>Spiralia</taxon>
        <taxon>Lophotrochozoa</taxon>
        <taxon>Mollusca</taxon>
        <taxon>Gastropoda</taxon>
        <taxon>Heterobranchia</taxon>
        <taxon>Euthyneura</taxon>
        <taxon>Tectipleura</taxon>
        <taxon>Aplysiida</taxon>
        <taxon>Aplysioidea</taxon>
        <taxon>Aplysiidae</taxon>
        <taxon>Aplysia</taxon>
    </lineage>
</organism>
<dbReference type="SMART" id="SM00636">
    <property type="entry name" value="Glyco_18"/>
    <property type="match status" value="1"/>
</dbReference>
<evidence type="ECO:0000313" key="11">
    <source>
        <dbReference type="RefSeq" id="XP_035824887.1"/>
    </source>
</evidence>
<evidence type="ECO:0000256" key="5">
    <source>
        <dbReference type="ARBA" id="ARBA00023295"/>
    </source>
</evidence>
<dbReference type="RefSeq" id="XP_035824887.1">
    <property type="nucleotide sequence ID" value="XM_035968994.1"/>
</dbReference>
<feature type="signal peptide" evidence="7">
    <location>
        <begin position="1"/>
        <end position="20"/>
    </location>
</feature>
<evidence type="ECO:0000256" key="3">
    <source>
        <dbReference type="ARBA" id="ARBA00022801"/>
    </source>
</evidence>
<dbReference type="InterPro" id="IPR029070">
    <property type="entry name" value="Chitinase_insertion_sf"/>
</dbReference>
<dbReference type="SUPFAM" id="SSF57625">
    <property type="entry name" value="Invertebrate chitin-binding proteins"/>
    <property type="match status" value="1"/>
</dbReference>
<dbReference type="Proteomes" id="UP000694888">
    <property type="component" value="Unplaced"/>
</dbReference>
<keyword evidence="3 6" id="KW-0378">Hydrolase</keyword>
<dbReference type="InterPro" id="IPR001223">
    <property type="entry name" value="Glyco_hydro18_cat"/>
</dbReference>
<dbReference type="InterPro" id="IPR002557">
    <property type="entry name" value="Chitin-bd_dom"/>
</dbReference>
<evidence type="ECO:0000256" key="2">
    <source>
        <dbReference type="ARBA" id="ARBA00022669"/>
    </source>
</evidence>
<evidence type="ECO:0000256" key="6">
    <source>
        <dbReference type="RuleBase" id="RU000489"/>
    </source>
</evidence>
<evidence type="ECO:0000259" key="8">
    <source>
        <dbReference type="PROSITE" id="PS50940"/>
    </source>
</evidence>
<keyword evidence="10" id="KW-1185">Reference proteome</keyword>
<sequence>MVPRSCFGLVLLSIIQAVTCSDLKYVPSVCTDEDSLIPIEGQCSYFIKCIDGLARLQRCPAGLFFHPLYLRCDFHPAPSCIQSNLRKHVLETNIRFEYYEMDVQKTPNPQKLLVCYYTNWSQYRPAPAKFFPNNIDPSLCTHIHYAFAKLNDSSQLAPFEWNDESTDWSVGMYEKVTSWKKMYPKLKILLSLGGWNMGSQTFTKMVATEESRQSFIQGAIEFLRRWRFDGLDLDWEYPGGRGSPPGDKQKFTSLVQETVAAFQNESEQTESSRLLLSAAVAAGKENIDNAYEVDKISAALDYLVLMSYDFHGSWERFTGHVSPLYPPKNATGLDAQLNVQFAANYWVELGCPKEKMAIGLPTYGRCFTLANPKVNGLKAPTNGPGSAGQYTREAGFLAYYEICKMLQEGANVTRLPDERVPYLVLGNQWVGYEDKESLKEKVQFIKDQGFAGAMIWDFALDDFGGSFCKEGPYPLLHEIAADLIDG</sequence>
<dbReference type="Pfam" id="PF00704">
    <property type="entry name" value="Glyco_hydro_18"/>
    <property type="match status" value="1"/>
</dbReference>
<dbReference type="Pfam" id="PF01607">
    <property type="entry name" value="CBM_14"/>
    <property type="match status" value="1"/>
</dbReference>
<dbReference type="Gene3D" id="3.10.50.10">
    <property type="match status" value="1"/>
</dbReference>
<dbReference type="PANTHER" id="PTHR11177">
    <property type="entry name" value="CHITINASE"/>
    <property type="match status" value="1"/>
</dbReference>
<dbReference type="SUPFAM" id="SSF51445">
    <property type="entry name" value="(Trans)glycosidases"/>
    <property type="match status" value="1"/>
</dbReference>
<dbReference type="Gene3D" id="3.20.20.80">
    <property type="entry name" value="Glycosidases"/>
    <property type="match status" value="1"/>
</dbReference>
<protein>
    <submittedName>
        <fullName evidence="11">Chitotriosidase-1</fullName>
    </submittedName>
</protein>
<evidence type="ECO:0000256" key="1">
    <source>
        <dbReference type="ARBA" id="ARBA00009121"/>
    </source>
</evidence>
<feature type="chain" id="PRO_5046646494" evidence="7">
    <location>
        <begin position="21"/>
        <end position="486"/>
    </location>
</feature>
<keyword evidence="2" id="KW-0147">Chitin-binding</keyword>
<accession>A0ABM1VR45</accession>
<dbReference type="PANTHER" id="PTHR11177:SF317">
    <property type="entry name" value="CHITINASE 12-RELATED"/>
    <property type="match status" value="1"/>
</dbReference>
<keyword evidence="5 6" id="KW-0326">Glycosidase</keyword>
<evidence type="ECO:0000256" key="7">
    <source>
        <dbReference type="SAM" id="SignalP"/>
    </source>
</evidence>
<gene>
    <name evidence="11" type="primary">LOC101847481</name>
</gene>
<dbReference type="CDD" id="cd02872">
    <property type="entry name" value="GH18_chitolectin_chitotriosidase"/>
    <property type="match status" value="1"/>
</dbReference>
<evidence type="ECO:0000256" key="4">
    <source>
        <dbReference type="ARBA" id="ARBA00023157"/>
    </source>
</evidence>
<reference evidence="11" key="1">
    <citation type="submission" date="2025-08" db="UniProtKB">
        <authorList>
            <consortium name="RefSeq"/>
        </authorList>
    </citation>
    <scope>IDENTIFICATION</scope>
</reference>
<dbReference type="PROSITE" id="PS50940">
    <property type="entry name" value="CHIT_BIND_II"/>
    <property type="match status" value="1"/>
</dbReference>
<dbReference type="InterPro" id="IPR001579">
    <property type="entry name" value="Glyco_hydro_18_chit_AS"/>
</dbReference>
<feature type="domain" description="GH18" evidence="9">
    <location>
        <begin position="111"/>
        <end position="486"/>
    </location>
</feature>
<keyword evidence="7" id="KW-0732">Signal</keyword>